<comment type="caution">
    <text evidence="1">The sequence shown here is derived from an EMBL/GenBank/DDBJ whole genome shotgun (WGS) entry which is preliminary data.</text>
</comment>
<dbReference type="GO" id="GO:0016832">
    <property type="term" value="F:aldehyde-lyase activity"/>
    <property type="evidence" value="ECO:0007669"/>
    <property type="project" value="InterPro"/>
</dbReference>
<proteinExistence type="predicted"/>
<dbReference type="AlphaFoldDB" id="A0A0G0ES21"/>
<dbReference type="GO" id="GO:0005975">
    <property type="term" value="P:carbohydrate metabolic process"/>
    <property type="evidence" value="ECO:0007669"/>
    <property type="project" value="InterPro"/>
</dbReference>
<dbReference type="Pfam" id="PF01116">
    <property type="entry name" value="F_bP_aldolase"/>
    <property type="match status" value="1"/>
</dbReference>
<dbReference type="STRING" id="1618350.UR67_C0001G0071"/>
<evidence type="ECO:0000313" key="2">
    <source>
        <dbReference type="Proteomes" id="UP000034581"/>
    </source>
</evidence>
<gene>
    <name evidence="1" type="ORF">UR67_C0001G0071</name>
</gene>
<dbReference type="InterPro" id="IPR050246">
    <property type="entry name" value="Class_II_FBP_aldolase"/>
</dbReference>
<evidence type="ECO:0000313" key="1">
    <source>
        <dbReference type="EMBL" id="KKP70162.1"/>
    </source>
</evidence>
<dbReference type="GO" id="GO:0008270">
    <property type="term" value="F:zinc ion binding"/>
    <property type="evidence" value="ECO:0007669"/>
    <property type="project" value="InterPro"/>
</dbReference>
<dbReference type="InterPro" id="IPR013785">
    <property type="entry name" value="Aldolase_TIM"/>
</dbReference>
<dbReference type="InterPro" id="IPR000771">
    <property type="entry name" value="FBA_II"/>
</dbReference>
<organism evidence="1 2">
    <name type="scientific">candidate division CPR3 bacterium GW2011_GWF2_35_18</name>
    <dbReference type="NCBI Taxonomy" id="1618350"/>
    <lineage>
        <taxon>Bacteria</taxon>
        <taxon>Bacteria division CPR3</taxon>
    </lineage>
</organism>
<dbReference type="PATRIC" id="fig|1618350.3.peg.77"/>
<dbReference type="Gene3D" id="3.20.20.70">
    <property type="entry name" value="Aldolase class I"/>
    <property type="match status" value="1"/>
</dbReference>
<dbReference type="PANTHER" id="PTHR30304:SF0">
    <property type="entry name" value="D-TAGATOSE-1,6-BISPHOSPHATE ALDOLASE SUBUNIT GATY-RELATED"/>
    <property type="match status" value="1"/>
</dbReference>
<dbReference type="EMBL" id="LBQB01000001">
    <property type="protein sequence ID" value="KKP70162.1"/>
    <property type="molecule type" value="Genomic_DNA"/>
</dbReference>
<dbReference type="PANTHER" id="PTHR30304">
    <property type="entry name" value="D-TAGATOSE-1,6-BISPHOSPHATE ALDOLASE"/>
    <property type="match status" value="1"/>
</dbReference>
<protein>
    <submittedName>
        <fullName evidence="1">Aldolase</fullName>
    </submittedName>
</protein>
<dbReference type="SUPFAM" id="SSF51569">
    <property type="entry name" value="Aldolase"/>
    <property type="match status" value="1"/>
</dbReference>
<reference evidence="1 2" key="1">
    <citation type="journal article" date="2015" name="Nature">
        <title>rRNA introns, odd ribosomes, and small enigmatic genomes across a large radiation of phyla.</title>
        <authorList>
            <person name="Brown C.T."/>
            <person name="Hug L.A."/>
            <person name="Thomas B.C."/>
            <person name="Sharon I."/>
            <person name="Castelle C.J."/>
            <person name="Singh A."/>
            <person name="Wilkins M.J."/>
            <person name="Williams K.H."/>
            <person name="Banfield J.F."/>
        </authorList>
    </citation>
    <scope>NUCLEOTIDE SEQUENCE [LARGE SCALE GENOMIC DNA]</scope>
</reference>
<name>A0A0G0ES21_UNCC3</name>
<accession>A0A0G0ES21</accession>
<dbReference type="Proteomes" id="UP000034581">
    <property type="component" value="Unassembled WGS sequence"/>
</dbReference>
<sequence>MTGKKGVSMSENIDTLIYTATFGVDAEKENARKSIYETALSMGIYPASIHDFYMARGKHQFEGFSVPAINVRMMSYNMARAIFQAANNLKVGALIFEIARSEIGYTDQRPAEFTTSILAAAIKENFVGPIFLQGDHYQFKLKKFLVEPQKEAQAIKDLIRESLEAHFYNIDIDASTLVDLTKTTISEQQKNNYEQTADLTVYIRNLEKELNLGPTVSVGGEIGEVGGKNSSPEELQAYLEGYQALLQAKGNFVGLSKVSVQTGTTHGGVVLPDGTLAKVKIDFDTLGIMSKECQTYGLGGAVQHGASTLPEEAFDNFPKKGTLEVHLATEFQNMTYDHPAFPKELKDKVHEYVKANCADEKKDGQTEEQFLYKTRKKAIGPFKKDCWDLSPEIQTEIRNKLVEKFTTLFNKLNVVNTKEIIAQVIHK</sequence>